<name>A0A8S5N3C7_9CAUD</name>
<organism evidence="1">
    <name type="scientific">Siphoviridae sp. ctv0N24</name>
    <dbReference type="NCBI Taxonomy" id="2826509"/>
    <lineage>
        <taxon>Viruses</taxon>
        <taxon>Duplodnaviria</taxon>
        <taxon>Heunggongvirae</taxon>
        <taxon>Uroviricota</taxon>
        <taxon>Caudoviricetes</taxon>
    </lineage>
</organism>
<reference evidence="1" key="1">
    <citation type="journal article" date="2021" name="Proc. Natl. Acad. Sci. U.S.A.">
        <title>A Catalog of Tens of Thousands of Viruses from Human Metagenomes Reveals Hidden Associations with Chronic Diseases.</title>
        <authorList>
            <person name="Tisza M.J."/>
            <person name="Buck C.B."/>
        </authorList>
    </citation>
    <scope>NUCLEOTIDE SEQUENCE</scope>
    <source>
        <strain evidence="1">Ctv0N24</strain>
    </source>
</reference>
<evidence type="ECO:0000313" key="1">
    <source>
        <dbReference type="EMBL" id="DAD89113.1"/>
    </source>
</evidence>
<accession>A0A8S5N3C7</accession>
<protein>
    <submittedName>
        <fullName evidence="1">Uncharacterized protein</fullName>
    </submittedName>
</protein>
<dbReference type="EMBL" id="BK015052">
    <property type="protein sequence ID" value="DAD89113.1"/>
    <property type="molecule type" value="Genomic_DNA"/>
</dbReference>
<sequence>MTKLQIISKLWSVIYNMQLATKSQEEIDKELDILEYECRKYADSDDLEEMP</sequence>
<proteinExistence type="predicted"/>